<keyword evidence="2 4" id="KW-0238">DNA-binding</keyword>
<comment type="caution">
    <text evidence="6">The sequence shown here is derived from an EMBL/GenBank/DDBJ whole genome shotgun (WGS) entry which is preliminary data.</text>
</comment>
<evidence type="ECO:0000313" key="6">
    <source>
        <dbReference type="EMBL" id="GGG04321.1"/>
    </source>
</evidence>
<dbReference type="Gene3D" id="1.10.357.10">
    <property type="entry name" value="Tetracycline Repressor, domain 2"/>
    <property type="match status" value="1"/>
</dbReference>
<dbReference type="InterPro" id="IPR001647">
    <property type="entry name" value="HTH_TetR"/>
</dbReference>
<dbReference type="AlphaFoldDB" id="A0A917D098"/>
<dbReference type="InterPro" id="IPR009057">
    <property type="entry name" value="Homeodomain-like_sf"/>
</dbReference>
<name>A0A917D098_9BACL</name>
<dbReference type="InterPro" id="IPR011075">
    <property type="entry name" value="TetR_C"/>
</dbReference>
<organism evidence="6 7">
    <name type="scientific">Paenibacillus albidus</name>
    <dbReference type="NCBI Taxonomy" id="2041023"/>
    <lineage>
        <taxon>Bacteria</taxon>
        <taxon>Bacillati</taxon>
        <taxon>Bacillota</taxon>
        <taxon>Bacilli</taxon>
        <taxon>Bacillales</taxon>
        <taxon>Paenibacillaceae</taxon>
        <taxon>Paenibacillus</taxon>
    </lineage>
</organism>
<dbReference type="SUPFAM" id="SSF46689">
    <property type="entry name" value="Homeodomain-like"/>
    <property type="match status" value="1"/>
</dbReference>
<dbReference type="Pfam" id="PF16925">
    <property type="entry name" value="TetR_C_13"/>
    <property type="match status" value="1"/>
</dbReference>
<dbReference type="GO" id="GO:0003677">
    <property type="term" value="F:DNA binding"/>
    <property type="evidence" value="ECO:0007669"/>
    <property type="project" value="UniProtKB-UniRule"/>
</dbReference>
<keyword evidence="1" id="KW-0805">Transcription regulation</keyword>
<evidence type="ECO:0000256" key="3">
    <source>
        <dbReference type="ARBA" id="ARBA00023163"/>
    </source>
</evidence>
<dbReference type="EMBL" id="BMKR01000037">
    <property type="protein sequence ID" value="GGG04321.1"/>
    <property type="molecule type" value="Genomic_DNA"/>
</dbReference>
<proteinExistence type="predicted"/>
<dbReference type="Gene3D" id="1.10.10.60">
    <property type="entry name" value="Homeodomain-like"/>
    <property type="match status" value="1"/>
</dbReference>
<accession>A0A917D098</accession>
<feature type="DNA-binding region" description="H-T-H motif" evidence="4">
    <location>
        <begin position="33"/>
        <end position="52"/>
    </location>
</feature>
<reference evidence="6" key="1">
    <citation type="journal article" date="2014" name="Int. J. Syst. Evol. Microbiol.">
        <title>Complete genome sequence of Corynebacterium casei LMG S-19264T (=DSM 44701T), isolated from a smear-ripened cheese.</title>
        <authorList>
            <consortium name="US DOE Joint Genome Institute (JGI-PGF)"/>
            <person name="Walter F."/>
            <person name="Albersmeier A."/>
            <person name="Kalinowski J."/>
            <person name="Ruckert C."/>
        </authorList>
    </citation>
    <scope>NUCLEOTIDE SEQUENCE</scope>
    <source>
        <strain evidence="6">CGMCC 1.16134</strain>
    </source>
</reference>
<feature type="domain" description="HTH tetR-type" evidence="5">
    <location>
        <begin position="9"/>
        <end position="70"/>
    </location>
</feature>
<keyword evidence="7" id="KW-1185">Reference proteome</keyword>
<dbReference type="InterPro" id="IPR036271">
    <property type="entry name" value="Tet_transcr_reg_TetR-rel_C_sf"/>
</dbReference>
<dbReference type="Pfam" id="PF00440">
    <property type="entry name" value="TetR_N"/>
    <property type="match status" value="1"/>
</dbReference>
<evidence type="ECO:0000256" key="1">
    <source>
        <dbReference type="ARBA" id="ARBA00023015"/>
    </source>
</evidence>
<evidence type="ECO:0000256" key="2">
    <source>
        <dbReference type="ARBA" id="ARBA00023125"/>
    </source>
</evidence>
<reference evidence="6" key="2">
    <citation type="submission" date="2020-09" db="EMBL/GenBank/DDBJ databases">
        <authorList>
            <person name="Sun Q."/>
            <person name="Zhou Y."/>
        </authorList>
    </citation>
    <scope>NUCLEOTIDE SEQUENCE</scope>
    <source>
        <strain evidence="6">CGMCC 1.16134</strain>
    </source>
</reference>
<dbReference type="RefSeq" id="WP_189030799.1">
    <property type="nucleotide sequence ID" value="NZ_BMKR01000037.1"/>
</dbReference>
<dbReference type="SUPFAM" id="SSF48498">
    <property type="entry name" value="Tetracyclin repressor-like, C-terminal domain"/>
    <property type="match status" value="1"/>
</dbReference>
<evidence type="ECO:0000256" key="4">
    <source>
        <dbReference type="PROSITE-ProRule" id="PRU00335"/>
    </source>
</evidence>
<sequence length="200" mass="22209">MVRTGRPRKFNREEAVSRAMMLFWEHGYDSTSLAELKKGMGGISSASFYAAFESKDALFKEVLARYLATFGQVSASLTDPSLSPRTAIELTIRSSAKMQTEQTHPLGCLVVLSANTCSADNVHIRELLTKERAATRHKIYACIKRAVMNEELAESTDIAMLTTLFNTFLEGISTEARDGIPFEVINAAVTKLMEVWDMSK</sequence>
<evidence type="ECO:0000313" key="7">
    <source>
        <dbReference type="Proteomes" id="UP000637643"/>
    </source>
</evidence>
<keyword evidence="3" id="KW-0804">Transcription</keyword>
<evidence type="ECO:0000259" key="5">
    <source>
        <dbReference type="PROSITE" id="PS50977"/>
    </source>
</evidence>
<dbReference type="PROSITE" id="PS50977">
    <property type="entry name" value="HTH_TETR_2"/>
    <property type="match status" value="1"/>
</dbReference>
<dbReference type="PANTHER" id="PTHR47506">
    <property type="entry name" value="TRANSCRIPTIONAL REGULATORY PROTEIN"/>
    <property type="match status" value="1"/>
</dbReference>
<gene>
    <name evidence="6" type="ORF">GCM10010912_56360</name>
</gene>
<dbReference type="Proteomes" id="UP000637643">
    <property type="component" value="Unassembled WGS sequence"/>
</dbReference>
<protein>
    <submittedName>
        <fullName evidence="6">TetR family transcriptional regulator</fullName>
    </submittedName>
</protein>
<dbReference type="PANTHER" id="PTHR47506:SF1">
    <property type="entry name" value="HTH-TYPE TRANSCRIPTIONAL REGULATOR YJDC"/>
    <property type="match status" value="1"/>
</dbReference>